<feature type="compositionally biased region" description="Polar residues" evidence="1">
    <location>
        <begin position="8"/>
        <end position="18"/>
    </location>
</feature>
<evidence type="ECO:0000256" key="1">
    <source>
        <dbReference type="SAM" id="MobiDB-lite"/>
    </source>
</evidence>
<accession>A0A9Q1ESC7</accession>
<dbReference type="Proteomes" id="UP001152622">
    <property type="component" value="Chromosome 13"/>
</dbReference>
<gene>
    <name evidence="2" type="ORF">SKAU_G00314450</name>
</gene>
<protein>
    <submittedName>
        <fullName evidence="2">Uncharacterized protein</fullName>
    </submittedName>
</protein>
<reference evidence="2" key="1">
    <citation type="journal article" date="2023" name="Science">
        <title>Genome structures resolve the early diversification of teleost fishes.</title>
        <authorList>
            <person name="Parey E."/>
            <person name="Louis A."/>
            <person name="Montfort J."/>
            <person name="Bouchez O."/>
            <person name="Roques C."/>
            <person name="Iampietro C."/>
            <person name="Lluch J."/>
            <person name="Castinel A."/>
            <person name="Donnadieu C."/>
            <person name="Desvignes T."/>
            <person name="Floi Bucao C."/>
            <person name="Jouanno E."/>
            <person name="Wen M."/>
            <person name="Mejri S."/>
            <person name="Dirks R."/>
            <person name="Jansen H."/>
            <person name="Henkel C."/>
            <person name="Chen W.J."/>
            <person name="Zahm M."/>
            <person name="Cabau C."/>
            <person name="Klopp C."/>
            <person name="Thompson A.W."/>
            <person name="Robinson-Rechavi M."/>
            <person name="Braasch I."/>
            <person name="Lecointre G."/>
            <person name="Bobe J."/>
            <person name="Postlethwait J.H."/>
            <person name="Berthelot C."/>
            <person name="Roest Crollius H."/>
            <person name="Guiguen Y."/>
        </authorList>
    </citation>
    <scope>NUCLEOTIDE SEQUENCE</scope>
    <source>
        <strain evidence="2">WJC10195</strain>
    </source>
</reference>
<proteinExistence type="predicted"/>
<organism evidence="2 3">
    <name type="scientific">Synaphobranchus kaupii</name>
    <name type="common">Kaup's arrowtooth eel</name>
    <dbReference type="NCBI Taxonomy" id="118154"/>
    <lineage>
        <taxon>Eukaryota</taxon>
        <taxon>Metazoa</taxon>
        <taxon>Chordata</taxon>
        <taxon>Craniata</taxon>
        <taxon>Vertebrata</taxon>
        <taxon>Euteleostomi</taxon>
        <taxon>Actinopterygii</taxon>
        <taxon>Neopterygii</taxon>
        <taxon>Teleostei</taxon>
        <taxon>Anguilliformes</taxon>
        <taxon>Synaphobranchidae</taxon>
        <taxon>Synaphobranchus</taxon>
    </lineage>
</organism>
<keyword evidence="3" id="KW-1185">Reference proteome</keyword>
<evidence type="ECO:0000313" key="3">
    <source>
        <dbReference type="Proteomes" id="UP001152622"/>
    </source>
</evidence>
<name>A0A9Q1ESC7_SYNKA</name>
<feature type="region of interest" description="Disordered" evidence="1">
    <location>
        <begin position="1"/>
        <end position="76"/>
    </location>
</feature>
<dbReference type="AlphaFoldDB" id="A0A9Q1ESC7"/>
<evidence type="ECO:0000313" key="2">
    <source>
        <dbReference type="EMBL" id="KAJ8344116.1"/>
    </source>
</evidence>
<dbReference type="EMBL" id="JAINUF010000013">
    <property type="protein sequence ID" value="KAJ8344116.1"/>
    <property type="molecule type" value="Genomic_DNA"/>
</dbReference>
<comment type="caution">
    <text evidence="2">The sequence shown here is derived from an EMBL/GenBank/DDBJ whole genome shotgun (WGS) entry which is preliminary data.</text>
</comment>
<sequence>MWGRLNKPSKQAQLQQQPIDGRQVSVGERARELAPSSSPRSCLPSVPSSGPAIPPWHAGRSVEDCGWPGRRIGTDR</sequence>